<dbReference type="Pfam" id="PF13460">
    <property type="entry name" value="NAD_binding_10"/>
    <property type="match status" value="1"/>
</dbReference>
<dbReference type="SUPFAM" id="SSF51735">
    <property type="entry name" value="NAD(P)-binding Rossmann-fold domains"/>
    <property type="match status" value="1"/>
</dbReference>
<dbReference type="PANTHER" id="PTHR15020:SF11">
    <property type="entry name" value="OS06G0360300 PROTEIN"/>
    <property type="match status" value="1"/>
</dbReference>
<evidence type="ECO:0000256" key="1">
    <source>
        <dbReference type="SAM" id="SignalP"/>
    </source>
</evidence>
<dbReference type="InterPro" id="IPR036291">
    <property type="entry name" value="NAD(P)-bd_dom_sf"/>
</dbReference>
<evidence type="ECO:0000259" key="2">
    <source>
        <dbReference type="Pfam" id="PF13460"/>
    </source>
</evidence>
<dbReference type="Proteomes" id="UP001363151">
    <property type="component" value="Unassembled WGS sequence"/>
</dbReference>
<keyword evidence="1" id="KW-0732">Signal</keyword>
<comment type="caution">
    <text evidence="3">The sequence shown here is derived from an EMBL/GenBank/DDBJ whole genome shotgun (WGS) entry which is preliminary data.</text>
</comment>
<feature type="signal peptide" evidence="1">
    <location>
        <begin position="1"/>
        <end position="34"/>
    </location>
</feature>
<protein>
    <submittedName>
        <fullName evidence="3">Divinyl chlorophyllide a 8-vinyl-reductase</fullName>
    </submittedName>
</protein>
<feature type="domain" description="NAD(P)-binding" evidence="2">
    <location>
        <begin position="77"/>
        <end position="265"/>
    </location>
</feature>
<proteinExistence type="predicted"/>
<organism evidence="3 4">
    <name type="scientific">Aureococcus anophagefferens</name>
    <name type="common">Harmful bloom alga</name>
    <dbReference type="NCBI Taxonomy" id="44056"/>
    <lineage>
        <taxon>Eukaryota</taxon>
        <taxon>Sar</taxon>
        <taxon>Stramenopiles</taxon>
        <taxon>Ochrophyta</taxon>
        <taxon>Pelagophyceae</taxon>
        <taxon>Pelagomonadales</taxon>
        <taxon>Pelagomonadaceae</taxon>
        <taxon>Aureococcus</taxon>
    </lineage>
</organism>
<dbReference type="PANTHER" id="PTHR15020">
    <property type="entry name" value="FLAVIN REDUCTASE-RELATED"/>
    <property type="match status" value="1"/>
</dbReference>
<dbReference type="EMBL" id="JBBJCI010000141">
    <property type="protein sequence ID" value="KAK7242645.1"/>
    <property type="molecule type" value="Genomic_DNA"/>
</dbReference>
<dbReference type="Gene3D" id="3.40.50.720">
    <property type="entry name" value="NAD(P)-binding Rossmann-like Domain"/>
    <property type="match status" value="1"/>
</dbReference>
<keyword evidence="4" id="KW-1185">Reference proteome</keyword>
<evidence type="ECO:0000313" key="3">
    <source>
        <dbReference type="EMBL" id="KAK7242645.1"/>
    </source>
</evidence>
<reference evidence="3 4" key="1">
    <citation type="submission" date="2024-03" db="EMBL/GenBank/DDBJ databases">
        <title>Aureococcus anophagefferens CCMP1851 and Kratosvirus quantuckense: Draft genome of a second virus-susceptible host strain in the model system.</title>
        <authorList>
            <person name="Chase E."/>
            <person name="Truchon A.R."/>
            <person name="Schepens W."/>
            <person name="Wilhelm S.W."/>
        </authorList>
    </citation>
    <scope>NUCLEOTIDE SEQUENCE [LARGE SCALE GENOMIC DNA]</scope>
    <source>
        <strain evidence="3 4">CCMP1851</strain>
    </source>
</reference>
<accession>A0ABR1G1W5</accession>
<sequence length="392" mass="39920">MAPASFIPPLLAMQLHLAAAVTALLAMQLHLAAAMTAPSQRATSAPSRRSLLRGVVGTTLLPGAAGAAAAAPVVVIGANGRTGSECVKALLARSTPVVACTRSGNDLGLESKLLSTKPCDVVDRGQCDAAVKGAAAVIFAASASKQGGAPAAVDNAGLVNVAEACLAGGVPRLVVVSGAVTKPSSPVYLFLNVFGKIMEEKIKGEDAVRRLYASSASCAYTVVRPGGLTEDAAKGVALLELNQGDTKSGRIARADVAAICVESLAADAAKDATFECYDADTAKPLAPVGLSNILKKTNAQDDVVRVLERDAVFVSDATVDGAPRTADGAPRLRVLASGPKNGFGESCRGYVSAKVCEPAAWHRDFQGVLRGRCRSEPDACPGYKPPAVAFMG</sequence>
<evidence type="ECO:0000313" key="4">
    <source>
        <dbReference type="Proteomes" id="UP001363151"/>
    </source>
</evidence>
<feature type="chain" id="PRO_5047167615" evidence="1">
    <location>
        <begin position="35"/>
        <end position="392"/>
    </location>
</feature>
<gene>
    <name evidence="3" type="ORF">SO694_00016217</name>
</gene>
<name>A0ABR1G1W5_AURAN</name>
<dbReference type="InterPro" id="IPR016040">
    <property type="entry name" value="NAD(P)-bd_dom"/>
</dbReference>